<name>A0AAV4P1H5_CAEEX</name>
<evidence type="ECO:0000313" key="1">
    <source>
        <dbReference type="EMBL" id="GIX91015.1"/>
    </source>
</evidence>
<keyword evidence="2" id="KW-1185">Reference proteome</keyword>
<sequence>MHRNGLRNGRLAGKVFTLHLCHRRGHHGNCLHPQGRCHGDSGVEAVTLRRNARCPRMETEIHLEMKTAPMNRCCAKYRYERNL</sequence>
<gene>
    <name evidence="1" type="ORF">CEXT_258221</name>
</gene>
<evidence type="ECO:0000313" key="2">
    <source>
        <dbReference type="Proteomes" id="UP001054945"/>
    </source>
</evidence>
<organism evidence="1 2">
    <name type="scientific">Caerostris extrusa</name>
    <name type="common">Bark spider</name>
    <name type="synonym">Caerostris bankana</name>
    <dbReference type="NCBI Taxonomy" id="172846"/>
    <lineage>
        <taxon>Eukaryota</taxon>
        <taxon>Metazoa</taxon>
        <taxon>Ecdysozoa</taxon>
        <taxon>Arthropoda</taxon>
        <taxon>Chelicerata</taxon>
        <taxon>Arachnida</taxon>
        <taxon>Araneae</taxon>
        <taxon>Araneomorphae</taxon>
        <taxon>Entelegynae</taxon>
        <taxon>Araneoidea</taxon>
        <taxon>Araneidae</taxon>
        <taxon>Caerostris</taxon>
    </lineage>
</organism>
<comment type="caution">
    <text evidence="1">The sequence shown here is derived from an EMBL/GenBank/DDBJ whole genome shotgun (WGS) entry which is preliminary data.</text>
</comment>
<protein>
    <submittedName>
        <fullName evidence="1">Uncharacterized protein</fullName>
    </submittedName>
</protein>
<accession>A0AAV4P1H5</accession>
<dbReference type="EMBL" id="BPLR01003982">
    <property type="protein sequence ID" value="GIX91015.1"/>
    <property type="molecule type" value="Genomic_DNA"/>
</dbReference>
<proteinExistence type="predicted"/>
<dbReference type="AlphaFoldDB" id="A0AAV4P1H5"/>
<dbReference type="Proteomes" id="UP001054945">
    <property type="component" value="Unassembled WGS sequence"/>
</dbReference>
<reference evidence="1 2" key="1">
    <citation type="submission" date="2021-06" db="EMBL/GenBank/DDBJ databases">
        <title>Caerostris extrusa draft genome.</title>
        <authorList>
            <person name="Kono N."/>
            <person name="Arakawa K."/>
        </authorList>
    </citation>
    <scope>NUCLEOTIDE SEQUENCE [LARGE SCALE GENOMIC DNA]</scope>
</reference>